<proteinExistence type="predicted"/>
<feature type="region of interest" description="Disordered" evidence="1">
    <location>
        <begin position="80"/>
        <end position="100"/>
    </location>
</feature>
<gene>
    <name evidence="2" type="ORF">AAJCM20276_16060</name>
</gene>
<name>A0A6S6PQL6_ACEAC</name>
<evidence type="ECO:0000313" key="3">
    <source>
        <dbReference type="Proteomes" id="UP000515220"/>
    </source>
</evidence>
<dbReference type="EMBL" id="AP023326">
    <property type="protein sequence ID" value="BCI66982.1"/>
    <property type="molecule type" value="Genomic_DNA"/>
</dbReference>
<reference evidence="2 3" key="1">
    <citation type="submission" date="2020-07" db="EMBL/GenBank/DDBJ databases">
        <title>Complete Genome Sequence of an acetic acid bacterium, Acetobacter aceti JCM20276.</title>
        <authorList>
            <person name="Hirose Y."/>
            <person name="Mihara H."/>
        </authorList>
    </citation>
    <scope>NUCLEOTIDE SEQUENCE [LARGE SCALE GENOMIC DNA]</scope>
    <source>
        <strain evidence="2 3">JCM20276</strain>
    </source>
</reference>
<protein>
    <submittedName>
        <fullName evidence="2">Uncharacterized protein</fullName>
    </submittedName>
</protein>
<evidence type="ECO:0000313" key="2">
    <source>
        <dbReference type="EMBL" id="BCI66982.1"/>
    </source>
</evidence>
<dbReference type="Proteomes" id="UP000515220">
    <property type="component" value="Chromosome"/>
</dbReference>
<sequence length="113" mass="13164">MHEHDWLTAFRHGPPAECFASRNPAERRTVPVVPRDDNFSQQRQVWFAAELSEQGLFPEHAVKRHRMQDGPHLFLAIRRQPKPTKQLPGGQRHRGLPEDLCQNIPVRRTYARG</sequence>
<evidence type="ECO:0000256" key="1">
    <source>
        <dbReference type="SAM" id="MobiDB-lite"/>
    </source>
</evidence>
<organism evidence="2 3">
    <name type="scientific">Acetobacter aceti</name>
    <dbReference type="NCBI Taxonomy" id="435"/>
    <lineage>
        <taxon>Bacteria</taxon>
        <taxon>Pseudomonadati</taxon>
        <taxon>Pseudomonadota</taxon>
        <taxon>Alphaproteobacteria</taxon>
        <taxon>Acetobacterales</taxon>
        <taxon>Acetobacteraceae</taxon>
        <taxon>Acetobacter</taxon>
        <taxon>Acetobacter subgen. Acetobacter</taxon>
    </lineage>
</organism>
<dbReference type="AlphaFoldDB" id="A0A6S6PQL6"/>
<accession>A0A6S6PQL6</accession>